<name>A0AAQ1GEY6_9BURK</name>
<keyword evidence="7" id="KW-0503">Monooxygenase</keyword>
<comment type="similarity">
    <text evidence="3">Belongs to the UbiH/COQ6 family.</text>
</comment>
<comment type="cofactor">
    <cofactor evidence="1">
        <name>FAD</name>
        <dbReference type="ChEBI" id="CHEBI:57692"/>
    </cofactor>
</comment>
<evidence type="ECO:0000256" key="2">
    <source>
        <dbReference type="ARBA" id="ARBA00004749"/>
    </source>
</evidence>
<accession>A0AAQ1GEY6</accession>
<evidence type="ECO:0000313" key="9">
    <source>
        <dbReference type="EMBL" id="SEJ58153.1"/>
    </source>
</evidence>
<keyword evidence="9" id="KW-0830">Ubiquinone</keyword>
<dbReference type="SUPFAM" id="SSF51905">
    <property type="entry name" value="FAD/NAD(P)-binding domain"/>
    <property type="match status" value="1"/>
</dbReference>
<dbReference type="EMBL" id="FNZM01000006">
    <property type="protein sequence ID" value="SEJ58153.1"/>
    <property type="molecule type" value="Genomic_DNA"/>
</dbReference>
<dbReference type="Proteomes" id="UP000183529">
    <property type="component" value="Unassembled WGS sequence"/>
</dbReference>
<dbReference type="GO" id="GO:0004497">
    <property type="term" value="F:monooxygenase activity"/>
    <property type="evidence" value="ECO:0007669"/>
    <property type="project" value="UniProtKB-KW"/>
</dbReference>
<evidence type="ECO:0000256" key="7">
    <source>
        <dbReference type="ARBA" id="ARBA00023033"/>
    </source>
</evidence>
<dbReference type="InterPro" id="IPR002938">
    <property type="entry name" value="FAD-bd"/>
</dbReference>
<dbReference type="PRINTS" id="PR00420">
    <property type="entry name" value="RNGMNOXGNASE"/>
</dbReference>
<dbReference type="InterPro" id="IPR051205">
    <property type="entry name" value="UbiH/COQ6_monooxygenase"/>
</dbReference>
<comment type="pathway">
    <text evidence="2">Cofactor biosynthesis; ubiquinone biosynthesis.</text>
</comment>
<feature type="domain" description="FAD-binding" evidence="8">
    <location>
        <begin position="4"/>
        <end position="345"/>
    </location>
</feature>
<reference evidence="9 10" key="1">
    <citation type="submission" date="2016-10" db="EMBL/GenBank/DDBJ databases">
        <authorList>
            <person name="Varghese N."/>
            <person name="Submissions S."/>
        </authorList>
    </citation>
    <scope>NUCLEOTIDE SEQUENCE [LARGE SCALE GENOMIC DNA]</scope>
    <source>
        <strain evidence="9 10">LMG 22274</strain>
    </source>
</reference>
<gene>
    <name evidence="9" type="ORF">SAMN05216550_10671</name>
</gene>
<comment type="caution">
    <text evidence="9">The sequence shown here is derived from an EMBL/GenBank/DDBJ whole genome shotgun (WGS) entry which is preliminary data.</text>
</comment>
<dbReference type="NCBIfam" id="NF006593">
    <property type="entry name" value="PRK09126.1"/>
    <property type="match status" value="1"/>
</dbReference>
<dbReference type="RefSeq" id="WP_074983104.1">
    <property type="nucleotide sequence ID" value="NZ_CADFGN010000006.1"/>
</dbReference>
<dbReference type="GO" id="GO:0016705">
    <property type="term" value="F:oxidoreductase activity, acting on paired donors, with incorporation or reduction of molecular oxygen"/>
    <property type="evidence" value="ECO:0007669"/>
    <property type="project" value="InterPro"/>
</dbReference>
<dbReference type="NCBIfam" id="TIGR01988">
    <property type="entry name" value="Ubi-OHases"/>
    <property type="match status" value="1"/>
</dbReference>
<dbReference type="InterPro" id="IPR036188">
    <property type="entry name" value="FAD/NAD-bd_sf"/>
</dbReference>
<dbReference type="Pfam" id="PF01494">
    <property type="entry name" value="FAD_binding_3"/>
    <property type="match status" value="1"/>
</dbReference>
<dbReference type="PANTHER" id="PTHR43876:SF25">
    <property type="entry name" value="MONOOXYGENASE NMA2164"/>
    <property type="match status" value="1"/>
</dbReference>
<evidence type="ECO:0000259" key="8">
    <source>
        <dbReference type="Pfam" id="PF01494"/>
    </source>
</evidence>
<dbReference type="GO" id="GO:0071949">
    <property type="term" value="F:FAD binding"/>
    <property type="evidence" value="ECO:0007669"/>
    <property type="project" value="InterPro"/>
</dbReference>
<evidence type="ECO:0000256" key="3">
    <source>
        <dbReference type="ARBA" id="ARBA00005349"/>
    </source>
</evidence>
<keyword evidence="4" id="KW-0285">Flavoprotein</keyword>
<evidence type="ECO:0000256" key="6">
    <source>
        <dbReference type="ARBA" id="ARBA00023002"/>
    </source>
</evidence>
<evidence type="ECO:0000313" key="10">
    <source>
        <dbReference type="Proteomes" id="UP000183529"/>
    </source>
</evidence>
<evidence type="ECO:0000256" key="4">
    <source>
        <dbReference type="ARBA" id="ARBA00022630"/>
    </source>
</evidence>
<proteinExistence type="inferred from homology"/>
<dbReference type="PANTHER" id="PTHR43876">
    <property type="entry name" value="UBIQUINONE BIOSYNTHESIS MONOOXYGENASE COQ6, MITOCHONDRIAL"/>
    <property type="match status" value="1"/>
</dbReference>
<evidence type="ECO:0000256" key="5">
    <source>
        <dbReference type="ARBA" id="ARBA00022827"/>
    </source>
</evidence>
<keyword evidence="6" id="KW-0560">Oxidoreductase</keyword>
<dbReference type="Gene3D" id="3.50.50.60">
    <property type="entry name" value="FAD/NAD(P)-binding domain"/>
    <property type="match status" value="2"/>
</dbReference>
<keyword evidence="5" id="KW-0274">FAD</keyword>
<sequence>MNHDVIIVGGGPVGLCLARALSGRGLRIALVEQQPLDVIAAPAFDGREIALTQPSVRLMRELGLWERIDADARSPMRAAKIFNGLSTHALEIGSDSREHAELGWLVANQVIRRAAFDALQANIATHGDVTVIAGEAVSAVDTGAEAARVTLDNGTVLTGALVVAADSRFSATRRMMGIAADLHDFGKTMLVCRMTHELPHREAAWEWFGYGQTLALLPMNAHAPSGAHQSSVVLTLPAHEISALAALDAEAFGANLERRFARRLGAMQLVSTRHLYPLVSVYADRFAATRFAAIGDAAVGMHPVTAHGFNFGLASVETLCECLTTALREGGDIGALNVLRRYESRHRRATRPLFLATRLITEIYTNGTLPARLARNVMLRAASHLAPFRKAVAASLTG</sequence>
<protein>
    <submittedName>
        <fullName evidence="9">Ubiquinone biosynthesis hydroxylase, UbiH/UbiF/VisC/COQ6 family</fullName>
    </submittedName>
</protein>
<dbReference type="GO" id="GO:0006744">
    <property type="term" value="P:ubiquinone biosynthetic process"/>
    <property type="evidence" value="ECO:0007669"/>
    <property type="project" value="InterPro"/>
</dbReference>
<dbReference type="InterPro" id="IPR010971">
    <property type="entry name" value="UbiH/COQ6"/>
</dbReference>
<dbReference type="AlphaFoldDB" id="A0AAQ1GEY6"/>
<evidence type="ECO:0000256" key="1">
    <source>
        <dbReference type="ARBA" id="ARBA00001974"/>
    </source>
</evidence>
<organism evidence="9 10">
    <name type="scientific">Paraburkholderia tropica</name>
    <dbReference type="NCBI Taxonomy" id="92647"/>
    <lineage>
        <taxon>Bacteria</taxon>
        <taxon>Pseudomonadati</taxon>
        <taxon>Pseudomonadota</taxon>
        <taxon>Betaproteobacteria</taxon>
        <taxon>Burkholderiales</taxon>
        <taxon>Burkholderiaceae</taxon>
        <taxon>Paraburkholderia</taxon>
    </lineage>
</organism>